<dbReference type="InterPro" id="IPR017927">
    <property type="entry name" value="FAD-bd_FR_type"/>
</dbReference>
<dbReference type="InterPro" id="IPR039261">
    <property type="entry name" value="FNR_nucleotide-bd"/>
</dbReference>
<dbReference type="SUPFAM" id="SSF63380">
    <property type="entry name" value="Riboflavin synthase domain-like"/>
    <property type="match status" value="1"/>
</dbReference>
<dbReference type="InterPro" id="IPR017938">
    <property type="entry name" value="Riboflavin_synthase-like_b-brl"/>
</dbReference>
<keyword evidence="2" id="KW-0813">Transport</keyword>
<dbReference type="GO" id="GO:0006221">
    <property type="term" value="P:pyrimidine nucleotide biosynthetic process"/>
    <property type="evidence" value="ECO:0007669"/>
    <property type="project" value="InterPro"/>
</dbReference>
<comment type="similarity">
    <text evidence="1">Belongs to the PyrK family.</text>
</comment>
<organism evidence="14 15">
    <name type="scientific">Bifidobacterium vansinderenii</name>
    <dbReference type="NCBI Taxonomy" id="1984871"/>
    <lineage>
        <taxon>Bacteria</taxon>
        <taxon>Bacillati</taxon>
        <taxon>Actinomycetota</taxon>
        <taxon>Actinomycetes</taxon>
        <taxon>Bifidobacteriales</taxon>
        <taxon>Bifidobacteriaceae</taxon>
        <taxon>Bifidobacterium</taxon>
    </lineage>
</organism>
<evidence type="ECO:0000256" key="4">
    <source>
        <dbReference type="ARBA" id="ARBA00022714"/>
    </source>
</evidence>
<keyword evidence="15" id="KW-1185">Reference proteome</keyword>
<keyword evidence="9 12" id="KW-0411">Iron-sulfur</keyword>
<feature type="binding site" evidence="11">
    <location>
        <begin position="107"/>
        <end position="108"/>
    </location>
    <ligand>
        <name>FAD</name>
        <dbReference type="ChEBI" id="CHEBI:57692"/>
    </ligand>
</feature>
<comment type="caution">
    <text evidence="14">The sequence shown here is derived from an EMBL/GenBank/DDBJ whole genome shotgun (WGS) entry which is preliminary data.</text>
</comment>
<dbReference type="Gene3D" id="2.40.30.10">
    <property type="entry name" value="Translation factors"/>
    <property type="match status" value="1"/>
</dbReference>
<keyword evidence="5 12" id="KW-0479">Metal-binding</keyword>
<evidence type="ECO:0000313" key="14">
    <source>
        <dbReference type="EMBL" id="OXN01216.1"/>
    </source>
</evidence>
<name>A0A229W069_9BIFI</name>
<evidence type="ECO:0000256" key="7">
    <source>
        <dbReference type="ARBA" id="ARBA00022982"/>
    </source>
</evidence>
<dbReference type="GO" id="GO:0016491">
    <property type="term" value="F:oxidoreductase activity"/>
    <property type="evidence" value="ECO:0007669"/>
    <property type="project" value="InterPro"/>
</dbReference>
<feature type="binding site" evidence="12">
    <location>
        <position position="251"/>
    </location>
    <ligand>
        <name>[2Fe-2S] cluster</name>
        <dbReference type="ChEBI" id="CHEBI:190135"/>
    </ligand>
</feature>
<comment type="cofactor">
    <cofactor evidence="10">
        <name>[2Fe-2S] cluster</name>
        <dbReference type="ChEBI" id="CHEBI:190135"/>
    </cofactor>
</comment>
<evidence type="ECO:0000256" key="5">
    <source>
        <dbReference type="ARBA" id="ARBA00022723"/>
    </source>
</evidence>
<evidence type="ECO:0000256" key="12">
    <source>
        <dbReference type="PIRSR" id="PIRSR006816-2"/>
    </source>
</evidence>
<dbReference type="PANTHER" id="PTHR43513">
    <property type="entry name" value="DIHYDROOROTATE DEHYDROGENASE B (NAD(+)), ELECTRON TRANSFER SUBUNIT"/>
    <property type="match status" value="1"/>
</dbReference>
<dbReference type="CDD" id="cd06218">
    <property type="entry name" value="DHOD_e_trans"/>
    <property type="match status" value="1"/>
</dbReference>
<dbReference type="InterPro" id="IPR050353">
    <property type="entry name" value="PyrK_electron_transfer"/>
</dbReference>
<dbReference type="Pfam" id="PF10418">
    <property type="entry name" value="DHODB_Fe-S_bind"/>
    <property type="match status" value="1"/>
</dbReference>
<evidence type="ECO:0000313" key="15">
    <source>
        <dbReference type="Proteomes" id="UP000215433"/>
    </source>
</evidence>
<gene>
    <name evidence="14" type="ORF">Tam10B_0216</name>
</gene>
<feature type="binding site" evidence="12">
    <location>
        <position position="259"/>
    </location>
    <ligand>
        <name>[2Fe-2S] cluster</name>
        <dbReference type="ChEBI" id="CHEBI:190135"/>
    </ligand>
</feature>
<evidence type="ECO:0000256" key="10">
    <source>
        <dbReference type="ARBA" id="ARBA00034078"/>
    </source>
</evidence>
<accession>A0A229W069</accession>
<dbReference type="Gene3D" id="2.10.240.10">
    <property type="entry name" value="Dihydroorotate dehydrogenase, electron transfer subunit"/>
    <property type="match status" value="1"/>
</dbReference>
<feature type="binding site" evidence="12">
    <location>
        <position position="256"/>
    </location>
    <ligand>
        <name>[2Fe-2S] cluster</name>
        <dbReference type="ChEBI" id="CHEBI:190135"/>
    </ligand>
</feature>
<sequence>MTTDAFIPTVSAADRAKLEHSEALVASAVSHGWFPPRHTVEITGMRELDTNVMCMTIRDPYIAQHGRPAQFVDFFTHDPMRLMPRPFGIGEINGDEVSFIFAVVGEGTRQFAAMRAGDVIDVLGPLGRPFRTKEDANYVLVAGGLGVPPVIAAAQHIAGLEGSRSTAVFGYRKNHFADDIVARYADTVHSIDESEGNVITVLDRIEDELKASDLPPVILSCGPMPMMKAIATWAAKRDIPCQFSLEQRMGCGYGTCVLCTTDTVDGRLKVCADGPVFTREQLGWE</sequence>
<dbReference type="AlphaFoldDB" id="A0A229W069"/>
<evidence type="ECO:0000256" key="3">
    <source>
        <dbReference type="ARBA" id="ARBA00022630"/>
    </source>
</evidence>
<dbReference type="InterPro" id="IPR012165">
    <property type="entry name" value="Cyt_c3_hydrogenase_gsu"/>
</dbReference>
<dbReference type="OrthoDB" id="9796486at2"/>
<dbReference type="GO" id="GO:0051537">
    <property type="term" value="F:2 iron, 2 sulfur cluster binding"/>
    <property type="evidence" value="ECO:0007669"/>
    <property type="project" value="UniProtKB-KW"/>
</dbReference>
<keyword evidence="6 11" id="KW-0274">FAD</keyword>
<evidence type="ECO:0000256" key="8">
    <source>
        <dbReference type="ARBA" id="ARBA00023004"/>
    </source>
</evidence>
<evidence type="ECO:0000259" key="13">
    <source>
        <dbReference type="PROSITE" id="PS51384"/>
    </source>
</evidence>
<dbReference type="PANTHER" id="PTHR43513:SF3">
    <property type="entry name" value="DIHYDROOROTATE DEHYDROGENASE B (NAD(+)), ELECTRON TRANSFER SUBUNIT-RELATED"/>
    <property type="match status" value="1"/>
</dbReference>
<feature type="domain" description="FAD-binding FR-type" evidence="13">
    <location>
        <begin position="35"/>
        <end position="132"/>
    </location>
</feature>
<dbReference type="InterPro" id="IPR037117">
    <property type="entry name" value="Dihydroorotate_DH_ele_sf"/>
</dbReference>
<evidence type="ECO:0000256" key="2">
    <source>
        <dbReference type="ARBA" id="ARBA00022448"/>
    </source>
</evidence>
<keyword evidence="4 12" id="KW-0001">2Fe-2S</keyword>
<evidence type="ECO:0000256" key="9">
    <source>
        <dbReference type="ARBA" id="ARBA00023014"/>
    </source>
</evidence>
<reference evidence="14 15" key="1">
    <citation type="submission" date="2017-05" db="EMBL/GenBank/DDBJ databases">
        <title>Bifidobacterium vansinderenii sp. nov.</title>
        <authorList>
            <person name="Lugli G.A."/>
            <person name="Duranti S."/>
            <person name="Mangifesta M."/>
        </authorList>
    </citation>
    <scope>NUCLEOTIDE SEQUENCE [LARGE SCALE GENOMIC DNA]</scope>
    <source>
        <strain evidence="14 15">Tam10B</strain>
    </source>
</reference>
<keyword evidence="3 11" id="KW-0285">Flavoprotein</keyword>
<dbReference type="PIRSF" id="PIRSF006816">
    <property type="entry name" value="Cyc3_hyd_g"/>
    <property type="match status" value="1"/>
</dbReference>
<feature type="binding site" evidence="12">
    <location>
        <position position="271"/>
    </location>
    <ligand>
        <name>[2Fe-2S] cluster</name>
        <dbReference type="ChEBI" id="CHEBI:190135"/>
    </ligand>
</feature>
<keyword evidence="7" id="KW-0249">Electron transport</keyword>
<dbReference type="GO" id="GO:0050660">
    <property type="term" value="F:flavin adenine dinucleotide binding"/>
    <property type="evidence" value="ECO:0007669"/>
    <property type="project" value="InterPro"/>
</dbReference>
<evidence type="ECO:0000256" key="11">
    <source>
        <dbReference type="PIRSR" id="PIRSR006816-1"/>
    </source>
</evidence>
<dbReference type="PROSITE" id="PS51384">
    <property type="entry name" value="FAD_FR"/>
    <property type="match status" value="1"/>
</dbReference>
<dbReference type="RefSeq" id="WP_093959437.1">
    <property type="nucleotide sequence ID" value="NZ_NEWD01000004.1"/>
</dbReference>
<protein>
    <submittedName>
        <fullName evidence="14">2-polyprenylphenol hydroxylase</fullName>
    </submittedName>
</protein>
<comment type="cofactor">
    <cofactor evidence="12">
        <name>[2Fe-2S] cluster</name>
        <dbReference type="ChEBI" id="CHEBI:190135"/>
    </cofactor>
    <text evidence="12">Binds 1 [2Fe-2S] cluster per subunit.</text>
</comment>
<dbReference type="Gene3D" id="3.40.50.80">
    <property type="entry name" value="Nucleotide-binding domain of ferredoxin-NADP reductase (FNR) module"/>
    <property type="match status" value="1"/>
</dbReference>
<dbReference type="GO" id="GO:0046872">
    <property type="term" value="F:metal ion binding"/>
    <property type="evidence" value="ECO:0007669"/>
    <property type="project" value="UniProtKB-KW"/>
</dbReference>
<keyword evidence="8 12" id="KW-0408">Iron</keyword>
<proteinExistence type="inferred from homology"/>
<evidence type="ECO:0000256" key="1">
    <source>
        <dbReference type="ARBA" id="ARBA00006422"/>
    </source>
</evidence>
<dbReference type="Proteomes" id="UP000215433">
    <property type="component" value="Unassembled WGS sequence"/>
</dbReference>
<comment type="cofactor">
    <cofactor evidence="11">
        <name>FAD</name>
        <dbReference type="ChEBI" id="CHEBI:57692"/>
    </cofactor>
    <text evidence="11">Binds 1 FAD per subunit.</text>
</comment>
<evidence type="ECO:0000256" key="6">
    <source>
        <dbReference type="ARBA" id="ARBA00022827"/>
    </source>
</evidence>
<dbReference type="InterPro" id="IPR019480">
    <property type="entry name" value="Dihydroorotate_DH_Fe-S-bd"/>
</dbReference>
<dbReference type="SUPFAM" id="SSF52343">
    <property type="entry name" value="Ferredoxin reductase-like, C-terminal NADP-linked domain"/>
    <property type="match status" value="1"/>
</dbReference>
<dbReference type="EMBL" id="NEWD01000004">
    <property type="protein sequence ID" value="OXN01216.1"/>
    <property type="molecule type" value="Genomic_DNA"/>
</dbReference>